<evidence type="ECO:0000313" key="3">
    <source>
        <dbReference type="Proteomes" id="UP000661607"/>
    </source>
</evidence>
<protein>
    <submittedName>
        <fullName evidence="2">Uncharacterized protein</fullName>
    </submittedName>
</protein>
<proteinExistence type="predicted"/>
<reference evidence="2 3" key="1">
    <citation type="submission" date="2020-10" db="EMBL/GenBank/DDBJ databases">
        <title>Sequencing the genomes of 1000 actinobacteria strains.</title>
        <authorList>
            <person name="Klenk H.-P."/>
        </authorList>
    </citation>
    <scope>NUCLEOTIDE SEQUENCE [LARGE SCALE GENOMIC DNA]</scope>
    <source>
        <strain evidence="2 3">DSM 43748</strain>
    </source>
</reference>
<keyword evidence="3" id="KW-1185">Reference proteome</keyword>
<gene>
    <name evidence="2" type="ORF">H4W81_000224</name>
</gene>
<evidence type="ECO:0000313" key="2">
    <source>
        <dbReference type="EMBL" id="MBE1557445.1"/>
    </source>
</evidence>
<feature type="region of interest" description="Disordered" evidence="1">
    <location>
        <begin position="116"/>
        <end position="150"/>
    </location>
</feature>
<evidence type="ECO:0000256" key="1">
    <source>
        <dbReference type="SAM" id="MobiDB-lite"/>
    </source>
</evidence>
<comment type="caution">
    <text evidence="2">The sequence shown here is derived from an EMBL/GenBank/DDBJ whole genome shotgun (WGS) entry which is preliminary data.</text>
</comment>
<dbReference type="EMBL" id="JADBEF010000001">
    <property type="protein sequence ID" value="MBE1557445.1"/>
    <property type="molecule type" value="Genomic_DNA"/>
</dbReference>
<accession>A0ABR9K6M1</accession>
<sequence length="150" mass="15732">MVRPRPSAGVSSMAGILRISAGPEARLPALRGLFRSGSRSIDELDEVSGGADRVDDLNSTAWAQVDTVGAGAVGRSRWPSATGRGAAWSLASSPRSAHDRAPIGVNGTLTNSATFYPFGPFESGKRGQAPSRLGRFTRRTSAGHREGDLR</sequence>
<dbReference type="Proteomes" id="UP000661607">
    <property type="component" value="Unassembled WGS sequence"/>
</dbReference>
<name>A0ABR9K6M1_9ACTN</name>
<organism evidence="2 3">
    <name type="scientific">Nonomuraea africana</name>
    <dbReference type="NCBI Taxonomy" id="46171"/>
    <lineage>
        <taxon>Bacteria</taxon>
        <taxon>Bacillati</taxon>
        <taxon>Actinomycetota</taxon>
        <taxon>Actinomycetes</taxon>
        <taxon>Streptosporangiales</taxon>
        <taxon>Streptosporangiaceae</taxon>
        <taxon>Nonomuraea</taxon>
    </lineage>
</organism>